<feature type="domain" description="TOD1/MUCI70 glycosyltransferase-like" evidence="2">
    <location>
        <begin position="105"/>
        <end position="260"/>
    </location>
</feature>
<dbReference type="EMBL" id="CP095338">
    <property type="protein sequence ID" value="XAG21479.1"/>
    <property type="molecule type" value="Genomic_DNA"/>
</dbReference>
<protein>
    <submittedName>
        <fullName evidence="4">Glycosyltransferase</fullName>
        <ecNumber evidence="4">2.4.-.-</ecNumber>
    </submittedName>
</protein>
<reference evidence="4" key="1">
    <citation type="submission" date="2022-03" db="EMBL/GenBank/DDBJ databases">
        <title>Sea Food Isolates.</title>
        <authorList>
            <person name="Li c."/>
        </authorList>
    </citation>
    <scope>NUCLEOTIDE SEQUENCE</scope>
    <source>
        <strain evidence="4">19PA01SH03</strain>
    </source>
</reference>
<dbReference type="EC" id="2.4.-.-" evidence="4"/>
<evidence type="ECO:0000259" key="1">
    <source>
        <dbReference type="Pfam" id="PF00534"/>
    </source>
</evidence>
<dbReference type="PANTHER" id="PTHR45947:SF3">
    <property type="entry name" value="SULFOQUINOVOSYL TRANSFERASE SQD2"/>
    <property type="match status" value="1"/>
</dbReference>
<feature type="domain" description="Glycosyl transferase family 1" evidence="1">
    <location>
        <begin position="839"/>
        <end position="991"/>
    </location>
</feature>
<name>A0AAU6SNE9_UNCXX</name>
<dbReference type="CDD" id="cd03801">
    <property type="entry name" value="GT4_PimA-like"/>
    <property type="match status" value="1"/>
</dbReference>
<accession>A0AAU6SNE9</accession>
<dbReference type="AlphaFoldDB" id="A0AAU6SNE9"/>
<dbReference type="InterPro" id="IPR028098">
    <property type="entry name" value="Glyco_trans_4-like_N"/>
</dbReference>
<proteinExistence type="predicted"/>
<evidence type="ECO:0000259" key="3">
    <source>
        <dbReference type="Pfam" id="PF13439"/>
    </source>
</evidence>
<dbReference type="Gene3D" id="3.40.50.2000">
    <property type="entry name" value="Glycogen Phosphorylase B"/>
    <property type="match status" value="2"/>
</dbReference>
<dbReference type="InterPro" id="IPR050194">
    <property type="entry name" value="Glycosyltransferase_grp1"/>
</dbReference>
<gene>
    <name evidence="4" type="ORF">MRN70_01035</name>
</gene>
<feature type="domain" description="Glycosyltransferase subfamily 4-like N-terminal" evidence="3">
    <location>
        <begin position="673"/>
        <end position="828"/>
    </location>
</feature>
<evidence type="ECO:0000259" key="2">
    <source>
        <dbReference type="Pfam" id="PF04765"/>
    </source>
</evidence>
<keyword evidence="4" id="KW-0808">Transferase</keyword>
<sequence>MSAISILNEANQAFQKDDYEKAIELYQNYGKESPVHHERIKINLQLAKSRLEKSKVQAVQDKEIASGHEKIIVYTVNVGNYESVKEPLFIDPTVEYILFTDNKDLKSEHWKIIYLNEKLSDPRRTSRLAKILAHKYLPEHDVSVYIDSSLEIKTPDVRKMVYECMEGQDIALYKHYKRKCVYDEIEFVMNSTDRVVANKDLCLAAIKKYVDINYPRGNGLFENAFIFRRNTEKNKKLNNLWWKEYMAGTERDQFTFMYALEVEGVKPNPIKIGKQFRINPYVNFHKHVYKSHSKPKQPHVFIAYAPKSYGMNLGRCYNEYMERLGDDEYALFIDHDAMFTNNSWRDVVSSAYSEHAEETALFISRTNRINNPYQRLNLLENNHNLFDHDVFATNLAKKYGKSVVDCAKLPSSSGVIIMLSKKTWLKHKFTDGFLKVDNNIHLSHRNAGDPVYIMQGLHVYHFYRADNDLSHAVKDIASLPKESNSKIGHVVRNFVTSDLSVESIAKYMDLLKDDEYGVFLPEQAMFCNKDWYTRVCDVLETDHSVGLMVFNNNFMDQKAPLEFDVVKHKQYAASLTDLSSDCALDYQEELAQGGLSAFLLSKKAWKELEVQAQVDFKSLAAAVSKAKQKARFIKSVYVLDKNKDHREKAVSRYLNNQLNIGILTYGFWPQQAGMEMMVHNLSSQLTKAGNNVVLFAPKPKKDYEELKSNYIIRRFKSTDDMKRIFKDHHASMPFDVLYVQGAYEPASLALELKRELGVPVVLRTHGEDIQIDKESNYGYRLDPAKNEVILSNLREVDHNVVIGPHIYDEVRPLTDGPISLIYNGVDTEHFTPGREYLIHDKFNLPRTTKILITVGRNVKKKSLHLAIDALALIRKERQDVVLVHAGKEGNGLNLVEYAKEKGVADYFYQLGEISYFDMPSIYRSSDIFVFPAKTETFGNVTVEAMACGLPCVEFDYAVNRNKIIEGVNGFIIPYGDVLSLAEKVGFLLEKNSFIYDSFCIESRKYAVAKFSWSSVVMTYFSVFNFK</sequence>
<dbReference type="InterPro" id="IPR048354">
    <property type="entry name" value="TOD1_MUCI70_glycTrfase_dom"/>
</dbReference>
<evidence type="ECO:0000313" key="4">
    <source>
        <dbReference type="EMBL" id="XAG21479.1"/>
    </source>
</evidence>
<dbReference type="PANTHER" id="PTHR45947">
    <property type="entry name" value="SULFOQUINOVOSYL TRANSFERASE SQD2"/>
    <property type="match status" value="1"/>
</dbReference>
<organism evidence="4">
    <name type="scientific">bacterium 19PA01SH03</name>
    <dbReference type="NCBI Taxonomy" id="2920705"/>
    <lineage>
        <taxon>Bacteria</taxon>
    </lineage>
</organism>
<keyword evidence="4" id="KW-0328">Glycosyltransferase</keyword>
<dbReference type="Pfam" id="PF04765">
    <property type="entry name" value="TOD1_MUCI70"/>
    <property type="match status" value="1"/>
</dbReference>
<dbReference type="Pfam" id="PF13439">
    <property type="entry name" value="Glyco_transf_4"/>
    <property type="match status" value="1"/>
</dbReference>
<dbReference type="Pfam" id="PF00534">
    <property type="entry name" value="Glycos_transf_1"/>
    <property type="match status" value="1"/>
</dbReference>
<dbReference type="InterPro" id="IPR001296">
    <property type="entry name" value="Glyco_trans_1"/>
</dbReference>
<dbReference type="GO" id="GO:0016757">
    <property type="term" value="F:glycosyltransferase activity"/>
    <property type="evidence" value="ECO:0007669"/>
    <property type="project" value="UniProtKB-KW"/>
</dbReference>
<dbReference type="SUPFAM" id="SSF53756">
    <property type="entry name" value="UDP-Glycosyltransferase/glycogen phosphorylase"/>
    <property type="match status" value="1"/>
</dbReference>